<evidence type="ECO:0000313" key="2">
    <source>
        <dbReference type="EMBL" id="CCO22337.1"/>
    </source>
</evidence>
<name>L0R7Y2_9BACT</name>
<feature type="region of interest" description="Disordered" evidence="1">
    <location>
        <begin position="508"/>
        <end position="531"/>
    </location>
</feature>
<keyword evidence="3" id="KW-1185">Reference proteome</keyword>
<feature type="compositionally biased region" description="Basic and acidic residues" evidence="1">
    <location>
        <begin position="512"/>
        <end position="526"/>
    </location>
</feature>
<dbReference type="EMBL" id="FO203522">
    <property type="protein sequence ID" value="CCO22337.1"/>
    <property type="molecule type" value="Genomic_DNA"/>
</dbReference>
<accession>L0R7Y2</accession>
<protein>
    <submittedName>
        <fullName evidence="2">Uncharacterized protein</fullName>
    </submittedName>
</protein>
<dbReference type="OrthoDB" id="9911717at2"/>
<sequence length="649" mass="74581">MHNEGVIHYDFEKSMPSSLKKAADWAWTCYQRLCLSFCTTNCIKKVKCKLPTHLESHSHAGFEEAQKAFHEALAYLPVIEMPNDECPACTVAKALHTFPLIAARSEVTPVSEIKMNGVDCYPEVVPMGANTKRSFPCCIVNTWVGDSEHVIENRCREMVLLNLDIDELPSMPPWEYEKIEHSFLQGQTVVKRLWAIKQGEPEEEIKKSELFEYNLNNAIAATICLRDLLRANVFYPGAIPEDDFSSLERSLLEWINHSVENEPLLKKIYSQLFKDESSEATNPLDTLSAFYSVMLLHHPDMPAINADSGKTKESISEVMNKCLGDSLQPIKEARDYIVNAKLRSCIYPTPEGNAQYRSTSRYFMMLREYWMLCQKTVTDRTNHHVAWHPYPLSTIVINLKHRIDACIKGMSETGFDISPNIQSDMDDLVEALLHWDVDEFSIGGEDLLNKIQSVALWIEETDIQVGRSLSAMIPEEQTYIEYAHQLFEKYNKDAKAAFQKMLSNADKQAAQYKKDTQPESPKEKNGETFPLPQGAKWSELTLEFSDGHVVTVKFQEKRKRFTYAQMGMVCSKSGNPNKQWDLLKAFAESYGQIDWQNRFASDKLKKQKQELSKRLREFFRIEEDPIEWVKGEKSYRCLFTIKPEGADDY</sequence>
<evidence type="ECO:0000256" key="1">
    <source>
        <dbReference type="SAM" id="MobiDB-lite"/>
    </source>
</evidence>
<proteinExistence type="predicted"/>
<organism evidence="2 3">
    <name type="scientific">Maridesulfovibrio hydrothermalis AM13 = DSM 14728</name>
    <dbReference type="NCBI Taxonomy" id="1121451"/>
    <lineage>
        <taxon>Bacteria</taxon>
        <taxon>Pseudomonadati</taxon>
        <taxon>Thermodesulfobacteriota</taxon>
        <taxon>Desulfovibrionia</taxon>
        <taxon>Desulfovibrionales</taxon>
        <taxon>Desulfovibrionaceae</taxon>
        <taxon>Maridesulfovibrio</taxon>
    </lineage>
</organism>
<evidence type="ECO:0000313" key="3">
    <source>
        <dbReference type="Proteomes" id="UP000010808"/>
    </source>
</evidence>
<dbReference type="HOGENOM" id="CLU_421950_0_0_7"/>
<dbReference type="RefSeq" id="WP_015334947.1">
    <property type="nucleotide sequence ID" value="NC_020055.1"/>
</dbReference>
<dbReference type="eggNOG" id="ENOG502Z92E">
    <property type="taxonomic scope" value="Bacteria"/>
</dbReference>
<gene>
    <name evidence="2" type="ORF">DESAM_20046</name>
</gene>
<dbReference type="AlphaFoldDB" id="L0R7Y2"/>
<dbReference type="PATRIC" id="fig|1121451.3.peg.321"/>
<dbReference type="Proteomes" id="UP000010808">
    <property type="component" value="Chromosome"/>
</dbReference>
<dbReference type="STRING" id="1121451.DESAM_20046"/>
<reference evidence="2 3" key="1">
    <citation type="submission" date="2012-10" db="EMBL/GenBank/DDBJ databases">
        <authorList>
            <person name="Genoscope - CEA"/>
        </authorList>
    </citation>
    <scope>NUCLEOTIDE SEQUENCE [LARGE SCALE GENOMIC DNA]</scope>
    <source>
        <strain evidence="3">AM13 / DSM 14728</strain>
    </source>
</reference>
<dbReference type="KEGG" id="dhy:DESAM_20046"/>